<dbReference type="GeneID" id="125418885"/>
<feature type="chain" id="PRO_5047512573" evidence="13">
    <location>
        <begin position="21"/>
        <end position="1048"/>
    </location>
</feature>
<keyword evidence="10" id="KW-0675">Receptor</keyword>
<dbReference type="PROSITE" id="PS51450">
    <property type="entry name" value="LRR"/>
    <property type="match status" value="2"/>
</dbReference>
<keyword evidence="7" id="KW-0677">Repeat</keyword>
<proteinExistence type="inferred from homology"/>
<evidence type="ECO:0000256" key="4">
    <source>
        <dbReference type="ARBA" id="ARBA00022614"/>
    </source>
</evidence>
<feature type="domain" description="Leucine-rich repeat-containing N-terminal plant-type" evidence="14">
    <location>
        <begin position="37"/>
        <end position="71"/>
    </location>
</feature>
<keyword evidence="11" id="KW-0325">Glycoprotein</keyword>
<evidence type="ECO:0000256" key="13">
    <source>
        <dbReference type="SAM" id="SignalP"/>
    </source>
</evidence>
<keyword evidence="9 12" id="KW-0472">Membrane</keyword>
<keyword evidence="4" id="KW-0433">Leucine-rich repeat</keyword>
<dbReference type="Pfam" id="PF08263">
    <property type="entry name" value="LRRNT_2"/>
    <property type="match status" value="1"/>
</dbReference>
<evidence type="ECO:0000256" key="5">
    <source>
        <dbReference type="ARBA" id="ARBA00022692"/>
    </source>
</evidence>
<evidence type="ECO:0000256" key="1">
    <source>
        <dbReference type="ARBA" id="ARBA00004251"/>
    </source>
</evidence>
<evidence type="ECO:0000256" key="12">
    <source>
        <dbReference type="SAM" id="Phobius"/>
    </source>
</evidence>
<accession>A0ABM3I2Y5</accession>
<dbReference type="InterPro" id="IPR032675">
    <property type="entry name" value="LRR_dom_sf"/>
</dbReference>
<protein>
    <submittedName>
        <fullName evidence="17">Receptor-like protein 33</fullName>
    </submittedName>
</protein>
<comment type="similarity">
    <text evidence="2">Belongs to the RLP family.</text>
</comment>
<comment type="subcellular location">
    <subcellularLocation>
        <location evidence="1">Cell membrane</location>
        <topology evidence="1">Single-pass type I membrane protein</topology>
    </subcellularLocation>
</comment>
<evidence type="ECO:0000256" key="11">
    <source>
        <dbReference type="ARBA" id="ARBA00023180"/>
    </source>
</evidence>
<keyword evidence="8 12" id="KW-1133">Transmembrane helix</keyword>
<keyword evidence="6 13" id="KW-0732">Signal</keyword>
<evidence type="ECO:0000313" key="17">
    <source>
        <dbReference type="RefSeq" id="XP_048319538.1"/>
    </source>
</evidence>
<gene>
    <name evidence="17" type="primary">LOC125418885</name>
</gene>
<evidence type="ECO:0000256" key="2">
    <source>
        <dbReference type="ARBA" id="ARBA00009592"/>
    </source>
</evidence>
<evidence type="ECO:0000256" key="10">
    <source>
        <dbReference type="ARBA" id="ARBA00023170"/>
    </source>
</evidence>
<dbReference type="Pfam" id="PF23598">
    <property type="entry name" value="LRR_14"/>
    <property type="match status" value="1"/>
</dbReference>
<reference evidence="17" key="1">
    <citation type="submission" date="2025-08" db="UniProtKB">
        <authorList>
            <consortium name="RefSeq"/>
        </authorList>
    </citation>
    <scope>IDENTIFICATION</scope>
    <source>
        <tissue evidence="17">Seedling</tissue>
    </source>
</reference>
<dbReference type="InterPro" id="IPR055414">
    <property type="entry name" value="LRR_R13L4/SHOC2-like"/>
</dbReference>
<dbReference type="PRINTS" id="PR00019">
    <property type="entry name" value="LEURICHRPT"/>
</dbReference>
<dbReference type="SMART" id="SM00365">
    <property type="entry name" value="LRR_SD22"/>
    <property type="match status" value="5"/>
</dbReference>
<feature type="signal peptide" evidence="13">
    <location>
        <begin position="1"/>
        <end position="20"/>
    </location>
</feature>
<feature type="domain" description="Disease resistance R13L4/SHOC-2-like LRR" evidence="15">
    <location>
        <begin position="75"/>
        <end position="294"/>
    </location>
</feature>
<dbReference type="InterPro" id="IPR001611">
    <property type="entry name" value="Leu-rich_rpt"/>
</dbReference>
<evidence type="ECO:0000256" key="3">
    <source>
        <dbReference type="ARBA" id="ARBA00022475"/>
    </source>
</evidence>
<dbReference type="Proteomes" id="UP001652623">
    <property type="component" value="Chromosome 6"/>
</dbReference>
<keyword evidence="5 12" id="KW-0812">Transmembrane</keyword>
<dbReference type="SMART" id="SM00369">
    <property type="entry name" value="LRR_TYP"/>
    <property type="match status" value="9"/>
</dbReference>
<feature type="transmembrane region" description="Helical" evidence="12">
    <location>
        <begin position="984"/>
        <end position="1006"/>
    </location>
</feature>
<dbReference type="RefSeq" id="XP_048319538.1">
    <property type="nucleotide sequence ID" value="XM_048463581.1"/>
</dbReference>
<evidence type="ECO:0000256" key="7">
    <source>
        <dbReference type="ARBA" id="ARBA00022737"/>
    </source>
</evidence>
<evidence type="ECO:0000259" key="15">
    <source>
        <dbReference type="Pfam" id="PF23598"/>
    </source>
</evidence>
<dbReference type="InterPro" id="IPR013210">
    <property type="entry name" value="LRR_N_plant-typ"/>
</dbReference>
<dbReference type="InterPro" id="IPR046956">
    <property type="entry name" value="RLP23-like"/>
</dbReference>
<organism evidence="16 17">
    <name type="scientific">Ziziphus jujuba</name>
    <name type="common">Chinese jujube</name>
    <name type="synonym">Ziziphus sativa</name>
    <dbReference type="NCBI Taxonomy" id="326968"/>
    <lineage>
        <taxon>Eukaryota</taxon>
        <taxon>Viridiplantae</taxon>
        <taxon>Streptophyta</taxon>
        <taxon>Embryophyta</taxon>
        <taxon>Tracheophyta</taxon>
        <taxon>Spermatophyta</taxon>
        <taxon>Magnoliopsida</taxon>
        <taxon>eudicotyledons</taxon>
        <taxon>Gunneridae</taxon>
        <taxon>Pentapetalae</taxon>
        <taxon>rosids</taxon>
        <taxon>fabids</taxon>
        <taxon>Rosales</taxon>
        <taxon>Rhamnaceae</taxon>
        <taxon>Paliureae</taxon>
        <taxon>Ziziphus</taxon>
    </lineage>
</organism>
<dbReference type="PANTHER" id="PTHR48063">
    <property type="entry name" value="LRR RECEPTOR-LIKE KINASE"/>
    <property type="match status" value="1"/>
</dbReference>
<keyword evidence="3" id="KW-1003">Cell membrane</keyword>
<evidence type="ECO:0000256" key="8">
    <source>
        <dbReference type="ARBA" id="ARBA00022989"/>
    </source>
</evidence>
<sequence>MTITPVVFFQWLLLLLPISSIFLSIDIYAVSGQCLSDQQTLMTRLKNSLEFPNNSDWALESDCCVWEGVTCHEGRVIGLDLRSNSWHLTNISTIFDLKYLESLDLSYEQYADDIPSRIGELTNLRYLNFSGSADHTFRQVPKEMSLLTKLVTLDLSSTSYVDPQKPLTKADLAFLIQNLTQLEELYLDGVDVSISGNELSKILSTSVPNLRELSMSVCRISGPIDQSLLELQYLAMINLEGNDLNATFPGFISNFSSLSSLHLSSCGLSGVVPKEIFQVPTLRALDISFNQLLQGSLPEFSNNNSLQSLVISNCHFHGTLPNSIVNLTQLVYLDLSFNNFTGPIPSLSKYLTKIDLCQNHFIGGIPSFRMPKNLTQINLSANNLSGEIPSSHLEGLLNLVEIDLSHNSLSGSIPSSLFAPSLLQKVFLSYNQLNGKIPEYPNASSSGLDTLDLSHNNLQGSIPKSIFELGNLKTFQLSSNNLNGTIQGRRFRRLGKLEDVDLSYNNLSLSFSGSNSLLQFPPTLGKLKLASCNLKVFPMLSKSFNLETLDLSRNQIDGLIPNWISDLEILLYLNLSFNQLEGIQEPFVFPALLLILDLHFNMLQGKLPILPPIAYFIDLSNNNFTSSIPVHRLSGDIPESICSIGLEALDLSNNGLSGRLPACIPEMAGQYLWILNLRDNNLSNSIPDTFPVNCTMKVLHLYGNSIQGGVPTSLTHCTKLKILDLGNNYISDHFPSFLMNISTMVILILRSNHFHGHTGCLNTNKTWVSFQMFDISLNNFSGELPRQCLRKWNTMTEESASNELLFYFNFPEFVTHYDVSPDFQDKVTTTLKGLELELVKMMTAFNTIDLSSNNFSGPIPEEFGQLESVYSLNFSNNGFTGKIPSSLGNLKELESLDLSHNHLSGTIPTSLANLNFLSFLNLSYNQLVGKIPTSTQLQSFPSNSFIGNKGLHGPPLTGSYTNRVPTPSRDPNHLSFETDHKIEWNIIIVEAGFITGFGIVVAPLIFCKRWRRSYFQHVEDMAFRIIPVCLLRKWLSWKKALENKRRRH</sequence>
<dbReference type="Pfam" id="PF00560">
    <property type="entry name" value="LRR_1"/>
    <property type="match status" value="7"/>
</dbReference>
<dbReference type="Gene3D" id="3.80.10.10">
    <property type="entry name" value="Ribonuclease Inhibitor"/>
    <property type="match status" value="4"/>
</dbReference>
<evidence type="ECO:0000259" key="14">
    <source>
        <dbReference type="Pfam" id="PF08263"/>
    </source>
</evidence>
<evidence type="ECO:0000313" key="16">
    <source>
        <dbReference type="Proteomes" id="UP001652623"/>
    </source>
</evidence>
<name>A0ABM3I2Y5_ZIZJJ</name>
<dbReference type="Pfam" id="PF13855">
    <property type="entry name" value="LRR_8"/>
    <property type="match status" value="3"/>
</dbReference>
<dbReference type="PANTHER" id="PTHR48063:SF96">
    <property type="entry name" value="LEUCINE-RICH REPEAT-CONTAINING N-TERMINAL PLANT-TYPE DOMAIN-CONTAINING PROTEIN"/>
    <property type="match status" value="1"/>
</dbReference>
<dbReference type="SUPFAM" id="SSF52058">
    <property type="entry name" value="L domain-like"/>
    <property type="match status" value="2"/>
</dbReference>
<evidence type="ECO:0000256" key="9">
    <source>
        <dbReference type="ARBA" id="ARBA00023136"/>
    </source>
</evidence>
<dbReference type="SUPFAM" id="SSF52047">
    <property type="entry name" value="RNI-like"/>
    <property type="match status" value="1"/>
</dbReference>
<keyword evidence="16" id="KW-1185">Reference proteome</keyword>
<evidence type="ECO:0000256" key="6">
    <source>
        <dbReference type="ARBA" id="ARBA00022729"/>
    </source>
</evidence>
<dbReference type="InterPro" id="IPR003591">
    <property type="entry name" value="Leu-rich_rpt_typical-subtyp"/>
</dbReference>